<dbReference type="GO" id="GO:0006465">
    <property type="term" value="P:signal peptide processing"/>
    <property type="evidence" value="ECO:0007669"/>
    <property type="project" value="InterPro"/>
</dbReference>
<evidence type="ECO:0000256" key="3">
    <source>
        <dbReference type="ARBA" id="ARBA00013208"/>
    </source>
</evidence>
<accession>A0A532UZT8</accession>
<comment type="caution">
    <text evidence="9">The sequence shown here is derived from an EMBL/GenBank/DDBJ whole genome shotgun (WGS) entry which is preliminary data.</text>
</comment>
<dbReference type="NCBIfam" id="TIGR02227">
    <property type="entry name" value="sigpep_I_bact"/>
    <property type="match status" value="1"/>
</dbReference>
<dbReference type="Pfam" id="PF10502">
    <property type="entry name" value="Peptidase_S26"/>
    <property type="match status" value="1"/>
</dbReference>
<dbReference type="SUPFAM" id="SSF51306">
    <property type="entry name" value="LexA/Signal peptidase"/>
    <property type="match status" value="1"/>
</dbReference>
<gene>
    <name evidence="9" type="primary">lepB</name>
    <name evidence="9" type="ORF">CEE37_08745</name>
</gene>
<sequence>MWTIIVKGWKAYWGWLKKRRDKRIARRRAKGAVRDTLEFIVTLTIMVFFIRTTVVEAYRIPSSSMEDTLLIGDFLMVNKFLYGIRTPDWIGVPFTGLGFDVPHTRLPGIREPKRGDIIVFKYPKDPSQNYIKRCVGLPGDTIEIRNKILFVNGKTSKDPEEAKYTDWRLIPQDMKQREIVPYGAGNRDNYGPIIVPDEHYFMMGDNRDNSSDSRYWGFLSHDLILGKALIIYFSWDKFIPFYRFYDSIRWKRIASLIE</sequence>
<dbReference type="InterPro" id="IPR000223">
    <property type="entry name" value="Pept_S26A_signal_pept_1"/>
</dbReference>
<comment type="catalytic activity">
    <reaction evidence="1 7">
        <text>Cleavage of hydrophobic, N-terminal signal or leader sequences from secreted and periplasmic proteins.</text>
        <dbReference type="EC" id="3.4.21.89"/>
    </reaction>
</comment>
<dbReference type="InterPro" id="IPR019758">
    <property type="entry name" value="Pept_S26A_signal_pept_1_CS"/>
</dbReference>
<dbReference type="InterPro" id="IPR036286">
    <property type="entry name" value="LexA/Signal_pep-like_sf"/>
</dbReference>
<evidence type="ECO:0000256" key="1">
    <source>
        <dbReference type="ARBA" id="ARBA00000677"/>
    </source>
</evidence>
<dbReference type="Gene3D" id="2.10.109.10">
    <property type="entry name" value="Umud Fragment, subunit A"/>
    <property type="match status" value="1"/>
</dbReference>
<reference evidence="9 10" key="1">
    <citation type="submission" date="2017-06" db="EMBL/GenBank/DDBJ databases">
        <title>Novel microbial phyla capable of carbon fixation and sulfur reduction in deep-sea sediments.</title>
        <authorList>
            <person name="Huang J."/>
            <person name="Baker B."/>
            <person name="Wang Y."/>
        </authorList>
    </citation>
    <scope>NUCLEOTIDE SEQUENCE [LARGE SCALE GENOMIC DNA]</scope>
    <source>
        <strain evidence="9">B3_LCP</strain>
    </source>
</reference>
<keyword evidence="7" id="KW-0645">Protease</keyword>
<keyword evidence="5 7" id="KW-0378">Hydrolase</keyword>
<comment type="similarity">
    <text evidence="2 7">Belongs to the peptidase S26 family.</text>
</comment>
<feature type="domain" description="Peptidase S26" evidence="8">
    <location>
        <begin position="34"/>
        <end position="233"/>
    </location>
</feature>
<dbReference type="PRINTS" id="PR00727">
    <property type="entry name" value="LEADERPTASE"/>
</dbReference>
<name>A0A532UZT8_UNCL8</name>
<dbReference type="AlphaFoldDB" id="A0A532UZT8"/>
<dbReference type="InterPro" id="IPR019533">
    <property type="entry name" value="Peptidase_S26"/>
</dbReference>
<dbReference type="EMBL" id="NJBN01000005">
    <property type="protein sequence ID" value="TKJ40399.1"/>
    <property type="molecule type" value="Genomic_DNA"/>
</dbReference>
<evidence type="ECO:0000256" key="6">
    <source>
        <dbReference type="PIRSR" id="PIRSR600223-1"/>
    </source>
</evidence>
<proteinExistence type="inferred from homology"/>
<organism evidence="9 10">
    <name type="scientific">candidate division LCP-89 bacterium B3_LCP</name>
    <dbReference type="NCBI Taxonomy" id="2012998"/>
    <lineage>
        <taxon>Bacteria</taxon>
        <taxon>Pseudomonadati</taxon>
        <taxon>Bacteria division LCP-89</taxon>
    </lineage>
</organism>
<evidence type="ECO:0000313" key="9">
    <source>
        <dbReference type="EMBL" id="TKJ40399.1"/>
    </source>
</evidence>
<evidence type="ECO:0000256" key="2">
    <source>
        <dbReference type="ARBA" id="ARBA00009370"/>
    </source>
</evidence>
<dbReference type="GO" id="GO:0004252">
    <property type="term" value="F:serine-type endopeptidase activity"/>
    <property type="evidence" value="ECO:0007669"/>
    <property type="project" value="InterPro"/>
</dbReference>
<evidence type="ECO:0000256" key="5">
    <source>
        <dbReference type="ARBA" id="ARBA00022801"/>
    </source>
</evidence>
<dbReference type="GO" id="GO:0009003">
    <property type="term" value="F:signal peptidase activity"/>
    <property type="evidence" value="ECO:0007669"/>
    <property type="project" value="UniProtKB-EC"/>
</dbReference>
<dbReference type="GO" id="GO:0016020">
    <property type="term" value="C:membrane"/>
    <property type="evidence" value="ECO:0007669"/>
    <property type="project" value="UniProtKB-SubCell"/>
</dbReference>
<evidence type="ECO:0000256" key="4">
    <source>
        <dbReference type="ARBA" id="ARBA00019232"/>
    </source>
</evidence>
<feature type="active site" evidence="6">
    <location>
        <position position="132"/>
    </location>
</feature>
<dbReference type="PANTHER" id="PTHR43390:SF1">
    <property type="entry name" value="CHLOROPLAST PROCESSING PEPTIDASE"/>
    <property type="match status" value="1"/>
</dbReference>
<dbReference type="PANTHER" id="PTHR43390">
    <property type="entry name" value="SIGNAL PEPTIDASE I"/>
    <property type="match status" value="1"/>
</dbReference>
<evidence type="ECO:0000313" key="10">
    <source>
        <dbReference type="Proteomes" id="UP000319619"/>
    </source>
</evidence>
<comment type="subcellular location">
    <subcellularLocation>
        <location evidence="7">Membrane</location>
        <topology evidence="7">Single-pass type II membrane protein</topology>
    </subcellularLocation>
</comment>
<evidence type="ECO:0000256" key="7">
    <source>
        <dbReference type="RuleBase" id="RU362042"/>
    </source>
</evidence>
<evidence type="ECO:0000259" key="8">
    <source>
        <dbReference type="Pfam" id="PF10502"/>
    </source>
</evidence>
<dbReference type="EC" id="3.4.21.89" evidence="3 7"/>
<dbReference type="Proteomes" id="UP000319619">
    <property type="component" value="Unassembled WGS sequence"/>
</dbReference>
<dbReference type="PROSITE" id="PS00761">
    <property type="entry name" value="SPASE_I_3"/>
    <property type="match status" value="1"/>
</dbReference>
<dbReference type="CDD" id="cd06530">
    <property type="entry name" value="S26_SPase_I"/>
    <property type="match status" value="1"/>
</dbReference>
<feature type="active site" evidence="6">
    <location>
        <position position="64"/>
    </location>
</feature>
<protein>
    <recommendedName>
        <fullName evidence="4 7">Signal peptidase I</fullName>
        <ecNumber evidence="3 7">3.4.21.89</ecNumber>
    </recommendedName>
</protein>